<dbReference type="InterPro" id="IPR005119">
    <property type="entry name" value="LysR_subst-bd"/>
</dbReference>
<evidence type="ECO:0000256" key="3">
    <source>
        <dbReference type="ARBA" id="ARBA00023125"/>
    </source>
</evidence>
<evidence type="ECO:0000313" key="7">
    <source>
        <dbReference type="Proteomes" id="UP000461670"/>
    </source>
</evidence>
<organism evidence="6 7">
    <name type="scientific">Paracidovorax wautersii</name>
    <dbReference type="NCBI Taxonomy" id="1177982"/>
    <lineage>
        <taxon>Bacteria</taxon>
        <taxon>Pseudomonadati</taxon>
        <taxon>Pseudomonadota</taxon>
        <taxon>Betaproteobacteria</taxon>
        <taxon>Burkholderiales</taxon>
        <taxon>Comamonadaceae</taxon>
        <taxon>Paracidovorax</taxon>
    </lineage>
</organism>
<dbReference type="PRINTS" id="PR00039">
    <property type="entry name" value="HTHLYSR"/>
</dbReference>
<dbReference type="Gene3D" id="3.40.190.10">
    <property type="entry name" value="Periplasmic binding protein-like II"/>
    <property type="match status" value="1"/>
</dbReference>
<dbReference type="PANTHER" id="PTHR30419">
    <property type="entry name" value="HTH-TYPE TRANSCRIPTIONAL REGULATOR YBHD"/>
    <property type="match status" value="1"/>
</dbReference>
<comment type="caution">
    <text evidence="6">The sequence shown here is derived from an EMBL/GenBank/DDBJ whole genome shotgun (WGS) entry which is preliminary data.</text>
</comment>
<dbReference type="Proteomes" id="UP000461670">
    <property type="component" value="Unassembled WGS sequence"/>
</dbReference>
<dbReference type="PANTHER" id="PTHR30419:SF30">
    <property type="entry name" value="LYSR FAMILY TRANSCRIPTIONAL REGULATOR"/>
    <property type="match status" value="1"/>
</dbReference>
<dbReference type="InterPro" id="IPR000847">
    <property type="entry name" value="LysR_HTH_N"/>
</dbReference>
<dbReference type="InterPro" id="IPR050950">
    <property type="entry name" value="HTH-type_LysR_regulators"/>
</dbReference>
<dbReference type="Gene3D" id="1.10.10.10">
    <property type="entry name" value="Winged helix-like DNA-binding domain superfamily/Winged helix DNA-binding domain"/>
    <property type="match status" value="1"/>
</dbReference>
<name>A0A7V8FLM0_9BURK</name>
<feature type="domain" description="HTH lysR-type" evidence="5">
    <location>
        <begin position="1"/>
        <end position="60"/>
    </location>
</feature>
<evidence type="ECO:0000256" key="2">
    <source>
        <dbReference type="ARBA" id="ARBA00023015"/>
    </source>
</evidence>
<dbReference type="GO" id="GO:0005829">
    <property type="term" value="C:cytosol"/>
    <property type="evidence" value="ECO:0007669"/>
    <property type="project" value="TreeGrafter"/>
</dbReference>
<accession>A0A7V8FLM0</accession>
<dbReference type="Pfam" id="PF00126">
    <property type="entry name" value="HTH_1"/>
    <property type="match status" value="1"/>
</dbReference>
<keyword evidence="3" id="KW-0238">DNA-binding</keyword>
<evidence type="ECO:0000256" key="4">
    <source>
        <dbReference type="ARBA" id="ARBA00023163"/>
    </source>
</evidence>
<dbReference type="GO" id="GO:0003677">
    <property type="term" value="F:DNA binding"/>
    <property type="evidence" value="ECO:0007669"/>
    <property type="project" value="UniProtKB-KW"/>
</dbReference>
<dbReference type="InterPro" id="IPR036390">
    <property type="entry name" value="WH_DNA-bd_sf"/>
</dbReference>
<dbReference type="GO" id="GO:0003700">
    <property type="term" value="F:DNA-binding transcription factor activity"/>
    <property type="evidence" value="ECO:0007669"/>
    <property type="project" value="InterPro"/>
</dbReference>
<dbReference type="InterPro" id="IPR036388">
    <property type="entry name" value="WH-like_DNA-bd_sf"/>
</dbReference>
<evidence type="ECO:0000259" key="5">
    <source>
        <dbReference type="PROSITE" id="PS50931"/>
    </source>
</evidence>
<reference evidence="7" key="1">
    <citation type="journal article" date="2020" name="MBio">
        <title>Horizontal gene transfer to a defensive symbiont with a reduced genome amongst a multipartite beetle microbiome.</title>
        <authorList>
            <person name="Waterworth S.C."/>
            <person name="Florez L.V."/>
            <person name="Rees E.R."/>
            <person name="Hertweck C."/>
            <person name="Kaltenpoth M."/>
            <person name="Kwan J.C."/>
        </authorList>
    </citation>
    <scope>NUCLEOTIDE SEQUENCE [LARGE SCALE GENOMIC DNA]</scope>
</reference>
<evidence type="ECO:0000256" key="1">
    <source>
        <dbReference type="ARBA" id="ARBA00009437"/>
    </source>
</evidence>
<dbReference type="SUPFAM" id="SSF46785">
    <property type="entry name" value="Winged helix' DNA-binding domain"/>
    <property type="match status" value="1"/>
</dbReference>
<dbReference type="AlphaFoldDB" id="A0A7V8FLM0"/>
<dbReference type="Pfam" id="PF03466">
    <property type="entry name" value="LysR_substrate"/>
    <property type="match status" value="1"/>
</dbReference>
<dbReference type="PROSITE" id="PS50931">
    <property type="entry name" value="HTH_LYSR"/>
    <property type="match status" value="1"/>
</dbReference>
<comment type="similarity">
    <text evidence="1">Belongs to the LysR transcriptional regulatory family.</text>
</comment>
<keyword evidence="4" id="KW-0804">Transcription</keyword>
<dbReference type="FunFam" id="1.10.10.10:FF:000001">
    <property type="entry name" value="LysR family transcriptional regulator"/>
    <property type="match status" value="1"/>
</dbReference>
<dbReference type="EMBL" id="WNDQ01000058">
    <property type="protein sequence ID" value="KAF1019323.1"/>
    <property type="molecule type" value="Genomic_DNA"/>
</dbReference>
<keyword evidence="2" id="KW-0805">Transcription regulation</keyword>
<sequence>MRQGLRHIRAFLAVAQLGSFTRAAQALHVSQPALTVQIRQLEDELKVRLFDRDHHRVALTPAGQSLRAPLERVLADFDDAIAMGRDLAGLARGTLTIAALPSIAADWLPELVRQFRAAHPGVDIRIEVAAEIRTGR</sequence>
<gene>
    <name evidence="6" type="primary">cynR_8</name>
    <name evidence="6" type="ORF">GAK30_03166</name>
</gene>
<protein>
    <submittedName>
        <fullName evidence="6">HTH-type transcriptional regulator CynR</fullName>
    </submittedName>
</protein>
<evidence type="ECO:0000313" key="6">
    <source>
        <dbReference type="EMBL" id="KAF1019323.1"/>
    </source>
</evidence>
<proteinExistence type="inferred from homology"/>